<dbReference type="PANTHER" id="PTHR35040">
    <property type="match status" value="1"/>
</dbReference>
<name>A0A2H4J827_9CAUD</name>
<gene>
    <name evidence="1" type="ORF">3S14_37</name>
</gene>
<dbReference type="EMBL" id="MF417874">
    <property type="protein sequence ID" value="ASN68231.1"/>
    <property type="molecule type" value="Genomic_DNA"/>
</dbReference>
<dbReference type="InterPro" id="IPR021986">
    <property type="entry name" value="Spherulin4"/>
</dbReference>
<protein>
    <recommendedName>
        <fullName evidence="2">Spherulation-specific family 4</fullName>
    </recommendedName>
</protein>
<reference evidence="1" key="1">
    <citation type="submission" date="2017-06" db="EMBL/GenBank/DDBJ databases">
        <title>Novel phages from South African skin metaviromes.</title>
        <authorList>
            <person name="van Zyl L.J."/>
            <person name="Abrahams Y."/>
            <person name="Stander E.A."/>
            <person name="Kirby B.M."/>
            <person name="Clavaud C."/>
            <person name="Farcet C."/>
            <person name="Breton L."/>
            <person name="Trindade M.I."/>
        </authorList>
    </citation>
    <scope>NUCLEOTIDE SEQUENCE</scope>
</reference>
<dbReference type="Pfam" id="PF12138">
    <property type="entry name" value="Spherulin4"/>
    <property type="match status" value="1"/>
</dbReference>
<proteinExistence type="predicted"/>
<dbReference type="PANTHER" id="PTHR35040:SF9">
    <property type="entry name" value="4-LIKE CELL SURFACE PROTEIN, PUTATIVE (AFU_ORTHOLOGUE AFUA_4G14080)-RELATED"/>
    <property type="match status" value="1"/>
</dbReference>
<sequence>MSNLSKAIEAIGRDIGEIKDKQSSSLSISQAYGLFPTYNNFFQQVIEQNQWAEDPLVKKSQLPTSEIEKIKYELVNPSNGERFISPISYWYPDYHKADSKWNQAVTIDDNIGFVIINIDSGKGDVQPEHIEQAKRAKAVGANVLIYLPTGYGNFDAEDLRIRYAKYKDSMQDLVDGVFLDETINGYSEQASLIPKYKELSKVIKQANGVDTTIVANPGSNVAEELLDSADVFMNFESSADKYLERDITPDYCKRENSTKFWHCIYNVTKDNYKQVLAKADKEHVGHIYLVDNPSYGNPAAPWLQEAMRDWVFKRQNLADRVSRLETTGVPTSTVSAPELAVYKIPDEYFPASFKGKITAKMAVYGNAIDISIKVHEYIGSSTETDKDEATETWPSGLLDYAGNLTVPFTKYSSKQGYAPFLVANASGKLTFKGSGMDANGACFGHVNYLATNPTVPSGWTKLN</sequence>
<evidence type="ECO:0008006" key="2">
    <source>
        <dbReference type="Google" id="ProtNLM"/>
    </source>
</evidence>
<organism evidence="1">
    <name type="scientific">uncultured Caudovirales phage</name>
    <dbReference type="NCBI Taxonomy" id="2100421"/>
    <lineage>
        <taxon>Viruses</taxon>
        <taxon>Duplodnaviria</taxon>
        <taxon>Heunggongvirae</taxon>
        <taxon>Uroviricota</taxon>
        <taxon>Caudoviricetes</taxon>
        <taxon>Peduoviridae</taxon>
        <taxon>Maltschvirus</taxon>
        <taxon>Maltschvirus maltsch</taxon>
    </lineage>
</organism>
<evidence type="ECO:0000313" key="1">
    <source>
        <dbReference type="EMBL" id="ASN68231.1"/>
    </source>
</evidence>
<accession>A0A2H4J827</accession>